<keyword evidence="2" id="KW-1185">Reference proteome</keyword>
<sequence>MKAIDLNSIPYKHRFSGASLLISKANKLVGLGHPLKVIDPQKGLAALAYYDMALALIKPFDPNYSTALNWKCNVLRALGQYEDAVEWYSEIIRISDETDGKAKRNATAVLAEEMIQACEGRKNEPLEVNDADAALFDDPPFCMHAEKFCDWLNEGKFSKAHQLLSPALKETFPVPALKTAWQKMTGHSKPEDISLALEQHTVDWPGRKPDEIGWCYFSISTAEFSEAVTVVIGGKDHAFLITELEFGRP</sequence>
<evidence type="ECO:0008006" key="3">
    <source>
        <dbReference type="Google" id="ProtNLM"/>
    </source>
</evidence>
<dbReference type="Proteomes" id="UP001371305">
    <property type="component" value="Unassembled WGS sequence"/>
</dbReference>
<dbReference type="EMBL" id="JBBUKT010000003">
    <property type="protein sequence ID" value="MEK7950793.1"/>
    <property type="molecule type" value="Genomic_DNA"/>
</dbReference>
<name>A0ABU9ATE6_9BACT</name>
<evidence type="ECO:0000313" key="1">
    <source>
        <dbReference type="EMBL" id="MEK7950793.1"/>
    </source>
</evidence>
<accession>A0ABU9ATE6</accession>
<evidence type="ECO:0000313" key="2">
    <source>
        <dbReference type="Proteomes" id="UP001371305"/>
    </source>
</evidence>
<reference evidence="1 2" key="1">
    <citation type="submission" date="2024-04" db="EMBL/GenBank/DDBJ databases">
        <title>Luteolibacter sp. isolated from soil.</title>
        <authorList>
            <person name="An J."/>
        </authorList>
    </citation>
    <scope>NUCLEOTIDE SEQUENCE [LARGE SCALE GENOMIC DNA]</scope>
    <source>
        <strain evidence="1 2">Y139</strain>
    </source>
</reference>
<protein>
    <recommendedName>
        <fullName evidence="3">Tetratricopeptide repeat protein</fullName>
    </recommendedName>
</protein>
<dbReference type="SUPFAM" id="SSF48452">
    <property type="entry name" value="TPR-like"/>
    <property type="match status" value="1"/>
</dbReference>
<proteinExistence type="predicted"/>
<dbReference type="InterPro" id="IPR011990">
    <property type="entry name" value="TPR-like_helical_dom_sf"/>
</dbReference>
<gene>
    <name evidence="1" type="ORF">WKV53_09815</name>
</gene>
<dbReference type="RefSeq" id="WP_341404394.1">
    <property type="nucleotide sequence ID" value="NZ_JBBUKT010000003.1"/>
</dbReference>
<organism evidence="1 2">
    <name type="scientific">Luteolibacter soli</name>
    <dbReference type="NCBI Taxonomy" id="3135280"/>
    <lineage>
        <taxon>Bacteria</taxon>
        <taxon>Pseudomonadati</taxon>
        <taxon>Verrucomicrobiota</taxon>
        <taxon>Verrucomicrobiia</taxon>
        <taxon>Verrucomicrobiales</taxon>
        <taxon>Verrucomicrobiaceae</taxon>
        <taxon>Luteolibacter</taxon>
    </lineage>
</organism>
<dbReference type="Gene3D" id="1.25.40.10">
    <property type="entry name" value="Tetratricopeptide repeat domain"/>
    <property type="match status" value="1"/>
</dbReference>
<comment type="caution">
    <text evidence="1">The sequence shown here is derived from an EMBL/GenBank/DDBJ whole genome shotgun (WGS) entry which is preliminary data.</text>
</comment>